<dbReference type="Gene3D" id="1.10.10.10">
    <property type="entry name" value="Winged helix-like DNA-binding domain superfamily/Winged helix DNA-binding domain"/>
    <property type="match status" value="1"/>
</dbReference>
<dbReference type="PRINTS" id="PR00053">
    <property type="entry name" value="FORKHEAD"/>
</dbReference>
<reference evidence="7 8" key="1">
    <citation type="journal article" date="2018" name="Nat. Ecol. Evol.">
        <title>Shark genomes provide insights into elasmobranch evolution and the origin of vertebrates.</title>
        <authorList>
            <person name="Hara Y"/>
            <person name="Yamaguchi K"/>
            <person name="Onimaru K"/>
            <person name="Kadota M"/>
            <person name="Koyanagi M"/>
            <person name="Keeley SD"/>
            <person name="Tatsumi K"/>
            <person name="Tanaka K"/>
            <person name="Motone F"/>
            <person name="Kageyama Y"/>
            <person name="Nozu R"/>
            <person name="Adachi N"/>
            <person name="Nishimura O"/>
            <person name="Nakagawa R"/>
            <person name="Tanegashima C"/>
            <person name="Kiyatake I"/>
            <person name="Matsumoto R"/>
            <person name="Murakumo K"/>
            <person name="Nishida K"/>
            <person name="Terakita A"/>
            <person name="Kuratani S"/>
            <person name="Sato K"/>
            <person name="Hyodo S Kuraku.S."/>
        </authorList>
    </citation>
    <scope>NUCLEOTIDE SEQUENCE [LARGE SCALE GENOMIC DNA]</scope>
</reference>
<dbReference type="OMA" id="PWERIYL"/>
<evidence type="ECO:0000256" key="5">
    <source>
        <dbReference type="PROSITE-ProRule" id="PRU00089"/>
    </source>
</evidence>
<dbReference type="GO" id="GO:0005634">
    <property type="term" value="C:nucleus"/>
    <property type="evidence" value="ECO:0007669"/>
    <property type="project" value="UniProtKB-SubCell"/>
</dbReference>
<evidence type="ECO:0000313" key="8">
    <source>
        <dbReference type="Proteomes" id="UP000288216"/>
    </source>
</evidence>
<evidence type="ECO:0000259" key="6">
    <source>
        <dbReference type="PROSITE" id="PS50039"/>
    </source>
</evidence>
<dbReference type="GO" id="GO:0000978">
    <property type="term" value="F:RNA polymerase II cis-regulatory region sequence-specific DNA binding"/>
    <property type="evidence" value="ECO:0007669"/>
    <property type="project" value="TreeGrafter"/>
</dbReference>
<dbReference type="EMBL" id="BFAA01024143">
    <property type="protein sequence ID" value="GCB81478.1"/>
    <property type="molecule type" value="Genomic_DNA"/>
</dbReference>
<dbReference type="Proteomes" id="UP000288216">
    <property type="component" value="Unassembled WGS sequence"/>
</dbReference>
<keyword evidence="3" id="KW-0804">Transcription</keyword>
<name>A0A401Q7X7_SCYTO</name>
<dbReference type="OrthoDB" id="5830876at2759"/>
<dbReference type="PROSITE" id="PS50039">
    <property type="entry name" value="FORK_HEAD_3"/>
    <property type="match status" value="1"/>
</dbReference>
<dbReference type="SMART" id="SM00339">
    <property type="entry name" value="FH"/>
    <property type="match status" value="1"/>
</dbReference>
<keyword evidence="2 5" id="KW-0238">DNA-binding</keyword>
<proteinExistence type="predicted"/>
<evidence type="ECO:0000256" key="3">
    <source>
        <dbReference type="ARBA" id="ARBA00023163"/>
    </source>
</evidence>
<dbReference type="PANTHER" id="PTHR46078:SF2">
    <property type="entry name" value="FORK-HEAD DOMAIN-CONTAINING PROTEIN"/>
    <property type="match status" value="1"/>
</dbReference>
<gene>
    <name evidence="7" type="ORF">scyTo_0022801</name>
</gene>
<sequence>MAIEGSATGQLTLREIYQWISENFQYYRNAQSGWKNSVRQNLSIYKCFRKVPRSRHNPGK</sequence>
<dbReference type="CDD" id="cd00059">
    <property type="entry name" value="FH_FOX"/>
    <property type="match status" value="1"/>
</dbReference>
<evidence type="ECO:0000313" key="7">
    <source>
        <dbReference type="EMBL" id="GCB81478.1"/>
    </source>
</evidence>
<dbReference type="PANTHER" id="PTHR46078">
    <property type="entry name" value="FORKHEAD BOX PROTEIN J2 FAMILY MEMBER"/>
    <property type="match status" value="1"/>
</dbReference>
<dbReference type="GO" id="GO:0000981">
    <property type="term" value="F:DNA-binding transcription factor activity, RNA polymerase II-specific"/>
    <property type="evidence" value="ECO:0007669"/>
    <property type="project" value="TreeGrafter"/>
</dbReference>
<dbReference type="InterPro" id="IPR036390">
    <property type="entry name" value="WH_DNA-bd_sf"/>
</dbReference>
<dbReference type="Pfam" id="PF00250">
    <property type="entry name" value="Forkhead"/>
    <property type="match status" value="1"/>
</dbReference>
<dbReference type="InterPro" id="IPR045912">
    <property type="entry name" value="FOXJ2/3-like"/>
</dbReference>
<evidence type="ECO:0000256" key="1">
    <source>
        <dbReference type="ARBA" id="ARBA00023015"/>
    </source>
</evidence>
<evidence type="ECO:0000256" key="2">
    <source>
        <dbReference type="ARBA" id="ARBA00023125"/>
    </source>
</evidence>
<comment type="caution">
    <text evidence="7">The sequence shown here is derived from an EMBL/GenBank/DDBJ whole genome shotgun (WGS) entry which is preliminary data.</text>
</comment>
<feature type="domain" description="Fork-head" evidence="6">
    <location>
        <begin position="1"/>
        <end position="60"/>
    </location>
</feature>
<accession>A0A401Q7X7</accession>
<keyword evidence="8" id="KW-1185">Reference proteome</keyword>
<dbReference type="InterPro" id="IPR036388">
    <property type="entry name" value="WH-like_DNA-bd_sf"/>
</dbReference>
<evidence type="ECO:0000256" key="4">
    <source>
        <dbReference type="ARBA" id="ARBA00023242"/>
    </source>
</evidence>
<feature type="DNA-binding region" description="Fork-head" evidence="5">
    <location>
        <begin position="1"/>
        <end position="60"/>
    </location>
</feature>
<dbReference type="SUPFAM" id="SSF46785">
    <property type="entry name" value="Winged helix' DNA-binding domain"/>
    <property type="match status" value="1"/>
</dbReference>
<keyword evidence="1" id="KW-0805">Transcription regulation</keyword>
<dbReference type="STRING" id="75743.A0A401Q7X7"/>
<comment type="subcellular location">
    <subcellularLocation>
        <location evidence="5">Nucleus</location>
    </subcellularLocation>
</comment>
<dbReference type="InterPro" id="IPR001766">
    <property type="entry name" value="Fork_head_dom"/>
</dbReference>
<organism evidence="7 8">
    <name type="scientific">Scyliorhinus torazame</name>
    <name type="common">Cloudy catshark</name>
    <name type="synonym">Catulus torazame</name>
    <dbReference type="NCBI Taxonomy" id="75743"/>
    <lineage>
        <taxon>Eukaryota</taxon>
        <taxon>Metazoa</taxon>
        <taxon>Chordata</taxon>
        <taxon>Craniata</taxon>
        <taxon>Vertebrata</taxon>
        <taxon>Chondrichthyes</taxon>
        <taxon>Elasmobranchii</taxon>
        <taxon>Galeomorphii</taxon>
        <taxon>Galeoidea</taxon>
        <taxon>Carcharhiniformes</taxon>
        <taxon>Scyliorhinidae</taxon>
        <taxon>Scyliorhinus</taxon>
    </lineage>
</organism>
<dbReference type="AlphaFoldDB" id="A0A401Q7X7"/>
<keyword evidence="4 5" id="KW-0539">Nucleus</keyword>
<protein>
    <recommendedName>
        <fullName evidence="6">Fork-head domain-containing protein</fullName>
    </recommendedName>
</protein>
<feature type="non-terminal residue" evidence="7">
    <location>
        <position position="60"/>
    </location>
</feature>